<dbReference type="Pfam" id="PF10589">
    <property type="entry name" value="NADH_4Fe-4S"/>
    <property type="match status" value="1"/>
</dbReference>
<dbReference type="Pfam" id="PF01512">
    <property type="entry name" value="Complex1_51K"/>
    <property type="match status" value="1"/>
</dbReference>
<dbReference type="PANTHER" id="PTHR43578">
    <property type="entry name" value="NADH-QUINONE OXIDOREDUCTASE SUBUNIT F"/>
    <property type="match status" value="1"/>
</dbReference>
<sequence length="576" mass="63053">MSRVIPVVPIPQHPAPPTPPVRQGPKGRQPDALALAHVQAILNTPVLRRDHLIEYLHKLNDHHGHLAPRHIAALAHLMNLAQVEVFEVATFYHHFQVVDHDHGVAPRAIVRVCQSPSCRMAGSATLMAGIAQALPTDCRLEAVPCIGRCEQAPAVAIGQHEMGHAQCETVLSVLQQQTIQAQALSPESLSDYLQRHGYSSWLSLKSAQVSPESAIELLEQSGLRGLGGAGFPAGRKWRIVRNQPGQHWLAVNIDEGEPGTFKDRTYLEQHPHQFLEGVLIAAEVVQAQQVILYLRDEYHALRHRLTQEIAALQHHWRGHSLPNIELRRGAGAYVCGEESAMLESIEGKRGVPRQRPPYVAQQGLFGHPTLVHNAETLYWVPKLLREGTDWFTRAGRHGRQGLRSFSVSGRVAKPGVALAPAGITLRELVDEYCGGMQTGHTLYGYLPGGASGGMLPAALADIPLDFDTLQEHGCFIGSAAVVVFSQMDSALDIARHLMNFFVHESCGQCTPCRSGTEKASQLMQQNHWNIPLLQDLSQVMRDASICGLGQAAPNPLDCLLRHFPHEVPKAGTGEVA</sequence>
<evidence type="ECO:0000256" key="2">
    <source>
        <dbReference type="ARBA" id="ARBA00007523"/>
    </source>
</evidence>
<reference evidence="9 10" key="1">
    <citation type="submission" date="2022-07" db="EMBL/GenBank/DDBJ databases">
        <authorList>
            <person name="Xamxidin M."/>
            <person name="Wu M."/>
        </authorList>
    </citation>
    <scope>NUCLEOTIDE SEQUENCE [LARGE SCALE GENOMIC DNA]</scope>
    <source>
        <strain evidence="9 10">NBRC 111650</strain>
    </source>
</reference>
<feature type="region of interest" description="Disordered" evidence="7">
    <location>
        <begin position="1"/>
        <end position="29"/>
    </location>
</feature>
<dbReference type="InterPro" id="IPR037207">
    <property type="entry name" value="Nuop51_4Fe4S-bd_sf"/>
</dbReference>
<dbReference type="SUPFAM" id="SSF142984">
    <property type="entry name" value="Nqo1 middle domain-like"/>
    <property type="match status" value="1"/>
</dbReference>
<comment type="similarity">
    <text evidence="2">Belongs to the complex I 51 kDa subunit family.</text>
</comment>
<evidence type="ECO:0000256" key="6">
    <source>
        <dbReference type="ARBA" id="ARBA00023014"/>
    </source>
</evidence>
<gene>
    <name evidence="9" type="ORF">NQT62_03990</name>
</gene>
<organism evidence="9 10">
    <name type="scientific">Limnobacter humi</name>
    <dbReference type="NCBI Taxonomy" id="1778671"/>
    <lineage>
        <taxon>Bacteria</taxon>
        <taxon>Pseudomonadati</taxon>
        <taxon>Pseudomonadota</taxon>
        <taxon>Betaproteobacteria</taxon>
        <taxon>Burkholderiales</taxon>
        <taxon>Burkholderiaceae</taxon>
        <taxon>Limnobacter</taxon>
    </lineage>
</organism>
<dbReference type="Pfam" id="PF01257">
    <property type="entry name" value="2Fe-2S_thioredx"/>
    <property type="match status" value="1"/>
</dbReference>
<keyword evidence="3" id="KW-0004">4Fe-4S</keyword>
<dbReference type="PROSITE" id="PS00645">
    <property type="entry name" value="COMPLEX1_51K_2"/>
    <property type="match status" value="1"/>
</dbReference>
<evidence type="ECO:0000256" key="5">
    <source>
        <dbReference type="ARBA" id="ARBA00023004"/>
    </source>
</evidence>
<dbReference type="Proteomes" id="UP001204142">
    <property type="component" value="Unassembled WGS sequence"/>
</dbReference>
<dbReference type="SUPFAM" id="SSF140490">
    <property type="entry name" value="Nqo1C-terminal domain-like"/>
    <property type="match status" value="1"/>
</dbReference>
<name>A0ABT1WDK5_9BURK</name>
<evidence type="ECO:0000313" key="10">
    <source>
        <dbReference type="Proteomes" id="UP001204142"/>
    </source>
</evidence>
<evidence type="ECO:0000259" key="8">
    <source>
        <dbReference type="SMART" id="SM00928"/>
    </source>
</evidence>
<evidence type="ECO:0000313" key="9">
    <source>
        <dbReference type="EMBL" id="MCQ8895603.1"/>
    </source>
</evidence>
<dbReference type="Gene3D" id="3.10.20.600">
    <property type="match status" value="1"/>
</dbReference>
<feature type="domain" description="NADH-ubiquinone oxidoreductase 51kDa subunit iron-sulphur binding" evidence="8">
    <location>
        <begin position="491"/>
        <end position="536"/>
    </location>
</feature>
<dbReference type="PANTHER" id="PTHR43578:SF3">
    <property type="entry name" value="NADH-QUINONE OXIDOREDUCTASE SUBUNIT F"/>
    <property type="match status" value="1"/>
</dbReference>
<dbReference type="InterPro" id="IPR019575">
    <property type="entry name" value="Nuop51_4Fe4S-bd"/>
</dbReference>
<evidence type="ECO:0000256" key="7">
    <source>
        <dbReference type="SAM" id="MobiDB-lite"/>
    </source>
</evidence>
<evidence type="ECO:0000256" key="4">
    <source>
        <dbReference type="ARBA" id="ARBA00022723"/>
    </source>
</evidence>
<dbReference type="SUPFAM" id="SSF52833">
    <property type="entry name" value="Thioredoxin-like"/>
    <property type="match status" value="1"/>
</dbReference>
<feature type="compositionally biased region" description="Pro residues" evidence="7">
    <location>
        <begin position="8"/>
        <end position="22"/>
    </location>
</feature>
<keyword evidence="5" id="KW-0408">Iron</keyword>
<dbReference type="InterPro" id="IPR041921">
    <property type="entry name" value="NuoE_N"/>
</dbReference>
<dbReference type="Gene3D" id="1.10.10.1590">
    <property type="entry name" value="NADH-quinone oxidoreductase subunit E"/>
    <property type="match status" value="1"/>
</dbReference>
<keyword evidence="4" id="KW-0479">Metal-binding</keyword>
<dbReference type="InterPro" id="IPR036249">
    <property type="entry name" value="Thioredoxin-like_sf"/>
</dbReference>
<dbReference type="SMART" id="SM00928">
    <property type="entry name" value="NADH_4Fe-4S"/>
    <property type="match status" value="1"/>
</dbReference>
<proteinExistence type="inferred from homology"/>
<dbReference type="InterPro" id="IPR011538">
    <property type="entry name" value="Nuo51_FMN-bd"/>
</dbReference>
<keyword evidence="10" id="KW-1185">Reference proteome</keyword>
<dbReference type="PROSITE" id="PS00644">
    <property type="entry name" value="COMPLEX1_51K_1"/>
    <property type="match status" value="1"/>
</dbReference>
<keyword evidence="6" id="KW-0411">Iron-sulfur</keyword>
<dbReference type="InterPro" id="IPR037225">
    <property type="entry name" value="Nuo51_FMN-bd_sf"/>
</dbReference>
<dbReference type="Gene3D" id="3.40.30.10">
    <property type="entry name" value="Glutaredoxin"/>
    <property type="match status" value="1"/>
</dbReference>
<dbReference type="RefSeq" id="WP_256763291.1">
    <property type="nucleotide sequence ID" value="NZ_JANIGO010000001.1"/>
</dbReference>
<accession>A0ABT1WDK5</accession>
<dbReference type="SUPFAM" id="SSF142019">
    <property type="entry name" value="Nqo1 FMN-binding domain-like"/>
    <property type="match status" value="1"/>
</dbReference>
<dbReference type="Gene3D" id="1.20.1440.230">
    <property type="entry name" value="NADH-ubiquinone oxidoreductase 51kDa subunit, iron-sulphur binding domain"/>
    <property type="match status" value="1"/>
</dbReference>
<dbReference type="EMBL" id="JANIGO010000001">
    <property type="protein sequence ID" value="MCQ8895603.1"/>
    <property type="molecule type" value="Genomic_DNA"/>
</dbReference>
<comment type="cofactor">
    <cofactor evidence="1">
        <name>FMN</name>
        <dbReference type="ChEBI" id="CHEBI:58210"/>
    </cofactor>
</comment>
<evidence type="ECO:0000256" key="1">
    <source>
        <dbReference type="ARBA" id="ARBA00001917"/>
    </source>
</evidence>
<evidence type="ECO:0000256" key="3">
    <source>
        <dbReference type="ARBA" id="ARBA00022485"/>
    </source>
</evidence>
<protein>
    <submittedName>
        <fullName evidence="9">NAD(P)H-dependent oxidoreductase subunit E</fullName>
    </submittedName>
</protein>
<dbReference type="Gene3D" id="3.40.50.11540">
    <property type="entry name" value="NADH-ubiquinone oxidoreductase 51kDa subunit"/>
    <property type="match status" value="1"/>
</dbReference>
<dbReference type="InterPro" id="IPR001949">
    <property type="entry name" value="NADH-UbQ_OxRdtase_51kDa_CS"/>
</dbReference>
<comment type="caution">
    <text evidence="9">The sequence shown here is derived from an EMBL/GenBank/DDBJ whole genome shotgun (WGS) entry which is preliminary data.</text>
</comment>